<evidence type="ECO:0000256" key="2">
    <source>
        <dbReference type="SAM" id="SignalP"/>
    </source>
</evidence>
<evidence type="ECO:0000313" key="4">
    <source>
        <dbReference type="Proteomes" id="UP000464178"/>
    </source>
</evidence>
<keyword evidence="4" id="KW-1185">Reference proteome</keyword>
<dbReference type="RefSeq" id="WP_162666080.1">
    <property type="nucleotide sequence ID" value="NZ_LR593886.1"/>
</dbReference>
<dbReference type="EMBL" id="LR593886">
    <property type="protein sequence ID" value="VTR91023.1"/>
    <property type="molecule type" value="Genomic_DNA"/>
</dbReference>
<evidence type="ECO:0000256" key="1">
    <source>
        <dbReference type="SAM" id="MobiDB-lite"/>
    </source>
</evidence>
<proteinExistence type="predicted"/>
<feature type="signal peptide" evidence="2">
    <location>
        <begin position="1"/>
        <end position="24"/>
    </location>
</feature>
<dbReference type="InterPro" id="IPR013424">
    <property type="entry name" value="Ice-binding_C"/>
</dbReference>
<organism evidence="3 4">
    <name type="scientific">Gemmata massiliana</name>
    <dbReference type="NCBI Taxonomy" id="1210884"/>
    <lineage>
        <taxon>Bacteria</taxon>
        <taxon>Pseudomonadati</taxon>
        <taxon>Planctomycetota</taxon>
        <taxon>Planctomycetia</taxon>
        <taxon>Gemmatales</taxon>
        <taxon>Gemmataceae</taxon>
        <taxon>Gemmata</taxon>
    </lineage>
</organism>
<accession>A0A6P2CQ47</accession>
<dbReference type="KEGG" id="gms:SOIL9_66910"/>
<dbReference type="Proteomes" id="UP000464178">
    <property type="component" value="Chromosome"/>
</dbReference>
<dbReference type="AlphaFoldDB" id="A0A6P2CQ47"/>
<evidence type="ECO:0000313" key="3">
    <source>
        <dbReference type="EMBL" id="VTR91023.1"/>
    </source>
</evidence>
<sequence>MRRATAWVVVVGVAVLGITGPASAADGFWVSIATGVAGSSTPTGYQDWWFETPHGPPPVAVTGLSGGTIEATTGGGSSFFTGGAVPVVVPTTDGYGYLAGGSKPSDLSNALKRQVAGGQGLASGAPDASATTPPANALLLSAVLGDPDSTGARSLTVAVADPQSNPVAGGVVSVPDGGWWVIGLGPGDKDTTTNPGNGNGNGNGGNPGNGNGGDGGTDGTPGGPIATPEPATGLLLGVGGLAAGGFRLFNRRRTK</sequence>
<gene>
    <name evidence="3" type="ORF">SOIL9_66910</name>
</gene>
<name>A0A6P2CQ47_9BACT</name>
<protein>
    <submittedName>
        <fullName evidence="3">: VPEP</fullName>
    </submittedName>
</protein>
<reference evidence="3 4" key="1">
    <citation type="submission" date="2019-05" db="EMBL/GenBank/DDBJ databases">
        <authorList>
            <consortium name="Science for Life Laboratories"/>
        </authorList>
    </citation>
    <scope>NUCLEOTIDE SEQUENCE [LARGE SCALE GENOMIC DNA]</scope>
    <source>
        <strain evidence="3">Soil9</strain>
    </source>
</reference>
<feature type="chain" id="PRO_5026829206" evidence="2">
    <location>
        <begin position="25"/>
        <end position="255"/>
    </location>
</feature>
<feature type="region of interest" description="Disordered" evidence="1">
    <location>
        <begin position="183"/>
        <end position="234"/>
    </location>
</feature>
<dbReference type="NCBIfam" id="TIGR02595">
    <property type="entry name" value="PEP_CTERM"/>
    <property type="match status" value="1"/>
</dbReference>
<keyword evidence="2" id="KW-0732">Signal</keyword>
<feature type="compositionally biased region" description="Gly residues" evidence="1">
    <location>
        <begin position="197"/>
        <end position="222"/>
    </location>
</feature>